<dbReference type="EMBL" id="CP003362">
    <property type="protein sequence ID" value="AGB48881.1"/>
    <property type="molecule type" value="Genomic_DNA"/>
</dbReference>
<keyword evidence="2" id="KW-1133">Transmembrane helix</keyword>
<feature type="region of interest" description="Disordered" evidence="1">
    <location>
        <begin position="29"/>
        <end position="54"/>
    </location>
</feature>
<evidence type="ECO:0000313" key="4">
    <source>
        <dbReference type="Proteomes" id="UP000010866"/>
    </source>
</evidence>
<gene>
    <name evidence="3" type="ordered locus">Metho_0623</name>
</gene>
<keyword evidence="4" id="KW-1185">Reference proteome</keyword>
<evidence type="ECO:0000256" key="1">
    <source>
        <dbReference type="SAM" id="MobiDB-lite"/>
    </source>
</evidence>
<sequence length="106" mass="11250">MIAQVLISLGILSVFIGSILVLIGNSISSGEGSSEQGYNTARYQTSDGSAQPHKIPEGVFTQPEVRGAGIIMLGPIPIILGTDSKSVQTLILLTIVLMLMAFFLFR</sequence>
<dbReference type="GeneID" id="14407755"/>
<feature type="transmembrane region" description="Helical" evidence="2">
    <location>
        <begin position="5"/>
        <end position="24"/>
    </location>
</feature>
<dbReference type="NCBIfam" id="TIGR00304">
    <property type="entry name" value="TIGR00304 family membrane protein"/>
    <property type="match status" value="1"/>
</dbReference>
<accession>L0KUT7</accession>
<keyword evidence="2" id="KW-0472">Membrane</keyword>
<dbReference type="HOGENOM" id="CLU_149108_0_0_2"/>
<feature type="compositionally biased region" description="Polar residues" evidence="1">
    <location>
        <begin position="38"/>
        <end position="49"/>
    </location>
</feature>
<feature type="transmembrane region" description="Helical" evidence="2">
    <location>
        <begin position="87"/>
        <end position="105"/>
    </location>
</feature>
<dbReference type="InterPro" id="IPR002849">
    <property type="entry name" value="DUF131"/>
</dbReference>
<keyword evidence="2" id="KW-0812">Transmembrane</keyword>
<protein>
    <submittedName>
        <fullName evidence="3">Putative membrane protein</fullName>
    </submittedName>
</protein>
<evidence type="ECO:0000256" key="2">
    <source>
        <dbReference type="SAM" id="Phobius"/>
    </source>
</evidence>
<reference evidence="4" key="1">
    <citation type="submission" date="2012-02" db="EMBL/GenBank/DDBJ databases">
        <title>Complete sequence of chromosome of Methanomethylovorans hollandica DSM 15978.</title>
        <authorList>
            <person name="Lucas S."/>
            <person name="Copeland A."/>
            <person name="Lapidus A."/>
            <person name="Glavina del Rio T."/>
            <person name="Dalin E."/>
            <person name="Tice H."/>
            <person name="Bruce D."/>
            <person name="Goodwin L."/>
            <person name="Pitluck S."/>
            <person name="Peters L."/>
            <person name="Mikhailova N."/>
            <person name="Held B."/>
            <person name="Kyrpides N."/>
            <person name="Mavromatis K."/>
            <person name="Ivanova N."/>
            <person name="Brettin T."/>
            <person name="Detter J.C."/>
            <person name="Han C."/>
            <person name="Larimer F."/>
            <person name="Land M."/>
            <person name="Hauser L."/>
            <person name="Markowitz V."/>
            <person name="Cheng J.-F."/>
            <person name="Hugenholtz P."/>
            <person name="Woyke T."/>
            <person name="Wu D."/>
            <person name="Spring S."/>
            <person name="Schroeder M."/>
            <person name="Brambilla E."/>
            <person name="Klenk H.-P."/>
            <person name="Eisen J.A."/>
        </authorList>
    </citation>
    <scope>NUCLEOTIDE SEQUENCE [LARGE SCALE GENOMIC DNA]</scope>
    <source>
        <strain evidence="4">DSM 15978 / NBRC 107637 / DMS1</strain>
    </source>
</reference>
<dbReference type="STRING" id="867904.Metho_0623"/>
<name>L0KUT7_METHD</name>
<evidence type="ECO:0000313" key="3">
    <source>
        <dbReference type="EMBL" id="AGB48881.1"/>
    </source>
</evidence>
<dbReference type="Pfam" id="PF01998">
    <property type="entry name" value="DUF131"/>
    <property type="match status" value="1"/>
</dbReference>
<dbReference type="KEGG" id="mhz:Metho_0623"/>
<dbReference type="AlphaFoldDB" id="L0KUT7"/>
<proteinExistence type="predicted"/>
<dbReference type="RefSeq" id="WP_015324049.1">
    <property type="nucleotide sequence ID" value="NC_019977.1"/>
</dbReference>
<organism evidence="3 4">
    <name type="scientific">Methanomethylovorans hollandica (strain DSM 15978 / NBRC 107637 / DMS1)</name>
    <dbReference type="NCBI Taxonomy" id="867904"/>
    <lineage>
        <taxon>Archaea</taxon>
        <taxon>Methanobacteriati</taxon>
        <taxon>Methanobacteriota</taxon>
        <taxon>Stenosarchaea group</taxon>
        <taxon>Methanomicrobia</taxon>
        <taxon>Methanosarcinales</taxon>
        <taxon>Methanosarcinaceae</taxon>
        <taxon>Methanomethylovorans</taxon>
    </lineage>
</organism>
<dbReference type="Proteomes" id="UP000010866">
    <property type="component" value="Chromosome"/>
</dbReference>